<dbReference type="AlphaFoldDB" id="A0A2K1LB99"/>
<dbReference type="Gramene" id="Pp3c1_36930V3.1">
    <property type="protein sequence ID" value="PAC:32966931.CDS.1"/>
    <property type="gene ID" value="Pp3c1_36930"/>
</dbReference>
<accession>A0A2K1LB99</accession>
<reference evidence="2 4" key="2">
    <citation type="journal article" date="2018" name="Plant J.">
        <title>The Physcomitrella patens chromosome-scale assembly reveals moss genome structure and evolution.</title>
        <authorList>
            <person name="Lang D."/>
            <person name="Ullrich K.K."/>
            <person name="Murat F."/>
            <person name="Fuchs J."/>
            <person name="Jenkins J."/>
            <person name="Haas F.B."/>
            <person name="Piednoel M."/>
            <person name="Gundlach H."/>
            <person name="Van Bel M."/>
            <person name="Meyberg R."/>
            <person name="Vives C."/>
            <person name="Morata J."/>
            <person name="Symeonidi A."/>
            <person name="Hiss M."/>
            <person name="Muchero W."/>
            <person name="Kamisugi Y."/>
            <person name="Saleh O."/>
            <person name="Blanc G."/>
            <person name="Decker E.L."/>
            <person name="van Gessel N."/>
            <person name="Grimwood J."/>
            <person name="Hayes R.D."/>
            <person name="Graham S.W."/>
            <person name="Gunter L.E."/>
            <person name="McDaniel S.F."/>
            <person name="Hoernstein S.N.W."/>
            <person name="Larsson A."/>
            <person name="Li F.W."/>
            <person name="Perroud P.F."/>
            <person name="Phillips J."/>
            <person name="Ranjan P."/>
            <person name="Rokshar D.S."/>
            <person name="Rothfels C.J."/>
            <person name="Schneider L."/>
            <person name="Shu S."/>
            <person name="Stevenson D.W."/>
            <person name="Thummler F."/>
            <person name="Tillich M."/>
            <person name="Villarreal Aguilar J.C."/>
            <person name="Widiez T."/>
            <person name="Wong G.K."/>
            <person name="Wymore A."/>
            <person name="Zhang Y."/>
            <person name="Zimmer A.D."/>
            <person name="Quatrano R.S."/>
            <person name="Mayer K.F.X."/>
            <person name="Goodstein D."/>
            <person name="Casacuberta J.M."/>
            <person name="Vandepoele K."/>
            <person name="Reski R."/>
            <person name="Cuming A.C."/>
            <person name="Tuskan G.A."/>
            <person name="Maumus F."/>
            <person name="Salse J."/>
            <person name="Schmutz J."/>
            <person name="Rensing S.A."/>
        </authorList>
    </citation>
    <scope>NUCLEOTIDE SEQUENCE [LARGE SCALE GENOMIC DNA]</scope>
    <source>
        <strain evidence="3 4">cv. Gransden 2004</strain>
    </source>
</reference>
<gene>
    <name evidence="2" type="ORF">PHYPA_001716</name>
</gene>
<dbReference type="Proteomes" id="UP000006727">
    <property type="component" value="Chromosome 1"/>
</dbReference>
<proteinExistence type="predicted"/>
<evidence type="ECO:0000256" key="1">
    <source>
        <dbReference type="SAM" id="Coils"/>
    </source>
</evidence>
<reference evidence="3" key="3">
    <citation type="submission" date="2020-12" db="UniProtKB">
        <authorList>
            <consortium name="EnsemblPlants"/>
        </authorList>
    </citation>
    <scope>IDENTIFICATION</scope>
</reference>
<keyword evidence="4" id="KW-1185">Reference proteome</keyword>
<dbReference type="InParanoid" id="A0A2K1LB99"/>
<evidence type="ECO:0000313" key="3">
    <source>
        <dbReference type="EnsemblPlants" id="PAC:32966931.CDS.1"/>
    </source>
</evidence>
<evidence type="ECO:0000313" key="2">
    <source>
        <dbReference type="EMBL" id="PNR63291.1"/>
    </source>
</evidence>
<dbReference type="EMBL" id="ABEU02000001">
    <property type="protein sequence ID" value="PNR63291.1"/>
    <property type="molecule type" value="Genomic_DNA"/>
</dbReference>
<feature type="coiled-coil region" evidence="1">
    <location>
        <begin position="88"/>
        <end position="115"/>
    </location>
</feature>
<organism evidence="2">
    <name type="scientific">Physcomitrium patens</name>
    <name type="common">Spreading-leaved earth moss</name>
    <name type="synonym">Physcomitrella patens</name>
    <dbReference type="NCBI Taxonomy" id="3218"/>
    <lineage>
        <taxon>Eukaryota</taxon>
        <taxon>Viridiplantae</taxon>
        <taxon>Streptophyta</taxon>
        <taxon>Embryophyta</taxon>
        <taxon>Bryophyta</taxon>
        <taxon>Bryophytina</taxon>
        <taxon>Bryopsida</taxon>
        <taxon>Funariidae</taxon>
        <taxon>Funariales</taxon>
        <taxon>Funariaceae</taxon>
        <taxon>Physcomitrium</taxon>
    </lineage>
</organism>
<name>A0A2K1LB99_PHYPA</name>
<evidence type="ECO:0000313" key="4">
    <source>
        <dbReference type="Proteomes" id="UP000006727"/>
    </source>
</evidence>
<dbReference type="PaxDb" id="3218-PP1S28_55V6.1"/>
<reference evidence="2 4" key="1">
    <citation type="journal article" date="2008" name="Science">
        <title>The Physcomitrella genome reveals evolutionary insights into the conquest of land by plants.</title>
        <authorList>
            <person name="Rensing S."/>
            <person name="Lang D."/>
            <person name="Zimmer A."/>
            <person name="Terry A."/>
            <person name="Salamov A."/>
            <person name="Shapiro H."/>
            <person name="Nishiyama T."/>
            <person name="Perroud P.-F."/>
            <person name="Lindquist E."/>
            <person name="Kamisugi Y."/>
            <person name="Tanahashi T."/>
            <person name="Sakakibara K."/>
            <person name="Fujita T."/>
            <person name="Oishi K."/>
            <person name="Shin-I T."/>
            <person name="Kuroki Y."/>
            <person name="Toyoda A."/>
            <person name="Suzuki Y."/>
            <person name="Hashimoto A."/>
            <person name="Yamaguchi K."/>
            <person name="Sugano A."/>
            <person name="Kohara Y."/>
            <person name="Fujiyama A."/>
            <person name="Anterola A."/>
            <person name="Aoki S."/>
            <person name="Ashton N."/>
            <person name="Barbazuk W.B."/>
            <person name="Barker E."/>
            <person name="Bennetzen J."/>
            <person name="Bezanilla M."/>
            <person name="Blankenship R."/>
            <person name="Cho S.H."/>
            <person name="Dutcher S."/>
            <person name="Estelle M."/>
            <person name="Fawcett J.A."/>
            <person name="Gundlach H."/>
            <person name="Hanada K."/>
            <person name="Heyl A."/>
            <person name="Hicks K.A."/>
            <person name="Hugh J."/>
            <person name="Lohr M."/>
            <person name="Mayer K."/>
            <person name="Melkozernov A."/>
            <person name="Murata T."/>
            <person name="Nelson D."/>
            <person name="Pils B."/>
            <person name="Prigge M."/>
            <person name="Reiss B."/>
            <person name="Renner T."/>
            <person name="Rombauts S."/>
            <person name="Rushton P."/>
            <person name="Sanderfoot A."/>
            <person name="Schween G."/>
            <person name="Shiu S.-H."/>
            <person name="Stueber K."/>
            <person name="Theodoulou F.L."/>
            <person name="Tu H."/>
            <person name="Van de Peer Y."/>
            <person name="Verrier P.J."/>
            <person name="Waters E."/>
            <person name="Wood A."/>
            <person name="Yang L."/>
            <person name="Cove D."/>
            <person name="Cuming A."/>
            <person name="Hasebe M."/>
            <person name="Lucas S."/>
            <person name="Mishler D.B."/>
            <person name="Reski R."/>
            <person name="Grigoriev I."/>
            <person name="Quatrano R.S."/>
            <person name="Boore J.L."/>
        </authorList>
    </citation>
    <scope>NUCLEOTIDE SEQUENCE [LARGE SCALE GENOMIC DNA]</scope>
    <source>
        <strain evidence="3 4">cv. Gransden 2004</strain>
    </source>
</reference>
<keyword evidence="1" id="KW-0175">Coiled coil</keyword>
<protein>
    <submittedName>
        <fullName evidence="2 3">Uncharacterized protein</fullName>
    </submittedName>
</protein>
<sequence>MIAVAGILRRVLLGAHHDTLRMTISSPTATQPRRFSGHVMLFNVRTWIHRHNLCRDALRRHQLRTNLCQRWLNLFIDETCVSLSAGTAQCFALQVEDEQERQRNLKEENTNLINGKVRHWHDLQT</sequence>
<dbReference type="EnsemblPlants" id="Pp3c1_36930V3.1">
    <property type="protein sequence ID" value="PAC:32966931.CDS.1"/>
    <property type="gene ID" value="Pp3c1_36930"/>
</dbReference>